<proteinExistence type="predicted"/>
<accession>A0A5J4KWX7</accession>
<dbReference type="Gene3D" id="3.30.70.2660">
    <property type="match status" value="1"/>
</dbReference>
<dbReference type="NCBIfam" id="TIGR02593">
    <property type="entry name" value="CRISPR_cas5"/>
    <property type="match status" value="1"/>
</dbReference>
<name>A0A5J4KWX7_9ZZZZ</name>
<dbReference type="GO" id="GO:0051607">
    <property type="term" value="P:defense response to virus"/>
    <property type="evidence" value="ECO:0007669"/>
    <property type="project" value="UniProtKB-KW"/>
</dbReference>
<dbReference type="EMBL" id="BLAB01000001">
    <property type="protein sequence ID" value="GER94078.1"/>
    <property type="molecule type" value="Genomic_DNA"/>
</dbReference>
<evidence type="ECO:0000256" key="1">
    <source>
        <dbReference type="ARBA" id="ARBA00023118"/>
    </source>
</evidence>
<sequence length="272" mass="32336">MKQVLKVKIHQPDAHYRIPFSYQRRFTYPIPPYSTVKGLICNLMGIRDDADERLKKIKEGLSLAIYGRYESLIKEYIWFRNLKMKSHIDKFHTVTNRIIDNIPQHPGQQMPVTVDVLHNVSLIIYIYHPDVDFLRNIKDAFENPSERLSTIHLGRSEDWIVLEEIRWPVELRRESVTNIKYSTWMPEKKFADKGFIDGEYEDFFIRLSGNLFRLPTFYKITESNQRIFNEYITVKLYEGGSFKRNKFYVDDNENLPLIFSRLKGDEDARNSG</sequence>
<gene>
    <name evidence="2" type="ORF">A45J_1836</name>
</gene>
<dbReference type="InterPro" id="IPR021124">
    <property type="entry name" value="CRISPR-assoc_prot_Cas5"/>
</dbReference>
<keyword evidence="1" id="KW-0051">Antiviral defense</keyword>
<dbReference type="Pfam" id="PF09704">
    <property type="entry name" value="Cas_Cas5d"/>
    <property type="match status" value="1"/>
</dbReference>
<dbReference type="InterPro" id="IPR013422">
    <property type="entry name" value="CRISPR-assoc_prot_Cas5_N"/>
</dbReference>
<protein>
    <submittedName>
        <fullName evidence="2">Type I-B CRISPR-associated protein Cas5</fullName>
    </submittedName>
</protein>
<organism evidence="2">
    <name type="scientific">hot springs metagenome</name>
    <dbReference type="NCBI Taxonomy" id="433727"/>
    <lineage>
        <taxon>unclassified sequences</taxon>
        <taxon>metagenomes</taxon>
        <taxon>ecological metagenomes</taxon>
    </lineage>
</organism>
<dbReference type="NCBIfam" id="TIGR01895">
    <property type="entry name" value="cas_Cas5t"/>
    <property type="match status" value="1"/>
</dbReference>
<dbReference type="AlphaFoldDB" id="A0A5J4KWX7"/>
<dbReference type="GO" id="GO:0043571">
    <property type="term" value="P:maintenance of CRISPR repeat elements"/>
    <property type="evidence" value="ECO:0007669"/>
    <property type="project" value="InterPro"/>
</dbReference>
<dbReference type="InterPro" id="IPR013337">
    <property type="entry name" value="CRISPR-assoc_prot_Cas5_Tneap"/>
</dbReference>
<comment type="caution">
    <text evidence="2">The sequence shown here is derived from an EMBL/GenBank/DDBJ whole genome shotgun (WGS) entry which is preliminary data.</text>
</comment>
<reference evidence="2" key="1">
    <citation type="submission" date="2019-10" db="EMBL/GenBank/DDBJ databases">
        <title>Metagenomic sequencing of thiosulfate-disproportionating enrichment culture.</title>
        <authorList>
            <person name="Umezawa K."/>
            <person name="Kojima H."/>
            <person name="Fukui M."/>
        </authorList>
    </citation>
    <scope>NUCLEOTIDE SEQUENCE</scope>
    <source>
        <strain evidence="2">45J</strain>
    </source>
</reference>
<evidence type="ECO:0000313" key="2">
    <source>
        <dbReference type="EMBL" id="GER94078.1"/>
    </source>
</evidence>